<accession>A0ABR8RQ84</accession>
<evidence type="ECO:0000259" key="5">
    <source>
        <dbReference type="SMART" id="SM00482"/>
    </source>
</evidence>
<comment type="caution">
    <text evidence="6">The sequence shown here is derived from an EMBL/GenBank/DDBJ whole genome shotgun (WGS) entry which is preliminary data.</text>
</comment>
<feature type="region of interest" description="Disordered" evidence="4">
    <location>
        <begin position="1"/>
        <end position="74"/>
    </location>
</feature>
<name>A0ABR8RQ84_9CELL</name>
<dbReference type="InterPro" id="IPR001098">
    <property type="entry name" value="DNA-dir_DNA_pol_A_palm_dom"/>
</dbReference>
<dbReference type="NCBIfam" id="NF011538">
    <property type="entry name" value="PRK14975.1-1"/>
    <property type="match status" value="1"/>
</dbReference>
<reference evidence="6 7" key="1">
    <citation type="submission" date="2020-08" db="EMBL/GenBank/DDBJ databases">
        <title>A Genomic Blueprint of the Chicken Gut Microbiome.</title>
        <authorList>
            <person name="Gilroy R."/>
            <person name="Ravi A."/>
            <person name="Getino M."/>
            <person name="Pursley I."/>
            <person name="Horton D.L."/>
            <person name="Alikhan N.-F."/>
            <person name="Baker D."/>
            <person name="Gharbi K."/>
            <person name="Hall N."/>
            <person name="Watson M."/>
            <person name="Adriaenssens E.M."/>
            <person name="Foster-Nyarko E."/>
            <person name="Jarju S."/>
            <person name="Secka A."/>
            <person name="Antonio M."/>
            <person name="Oren A."/>
            <person name="Chaudhuri R."/>
            <person name="La Ragione R.M."/>
            <person name="Hildebrand F."/>
            <person name="Pallen M.J."/>
        </authorList>
    </citation>
    <scope>NUCLEOTIDE SEQUENCE [LARGE SCALE GENOMIC DNA]</scope>
    <source>
        <strain evidence="6 7">Sa4CUA1</strain>
    </source>
</reference>
<dbReference type="CDD" id="cd06444">
    <property type="entry name" value="DNA_pol_A"/>
    <property type="match status" value="1"/>
</dbReference>
<dbReference type="InterPro" id="IPR002298">
    <property type="entry name" value="DNA_polymerase_A"/>
</dbReference>
<gene>
    <name evidence="6" type="ORF">H9652_05990</name>
</gene>
<dbReference type="InterPro" id="IPR043502">
    <property type="entry name" value="DNA/RNA_pol_sf"/>
</dbReference>
<dbReference type="GO" id="GO:0004527">
    <property type="term" value="F:exonuclease activity"/>
    <property type="evidence" value="ECO:0007669"/>
    <property type="project" value="UniProtKB-KW"/>
</dbReference>
<sequence length="600" mass="64132">MSDPHGRLRGVYSVPLRTSSADPGVVDVEDLDPHGGRLHPASRRTTWPGAALEQPVPPDPSPAVATATPGAPQVATPTTRWVLDDTNLWYPAALAGGLRVERAHDLRLTRAILRRSVLTTGTRLAQGPRDAWDDMHPVPTAPVPGIERPDALFDLGDRRAVTPPDPVGELRRQLEAVATSSGPGRLRLLIAAESAGALVAAEMSHAGLPWREDLHDAMLTGILGARPPLGLRPARLEALAERVRSALDAPALNPDSAPELLKALEYAGVGVKSTRKWDLERVDHPVVAPLLEYKKLSRLLTANGWNWLDTWVRDGRFRPEYVVGGVVTGRWAANGGGALQLPHQVRSAVVADPGWKLVVADAAQLEPRVLAGLSGDLVMAEAGRGGDMYQGIVDTGAVETRAQAKIGMLGAMYGGTTGESGRMLPRLAKAFPRALDLVEQAARAGERGEIVTTRLGRSSPPPGSGWDETQGSAYDESASSDAQSRARSQTRAWGRFTRNFVVQGTAAEWALCWMASLRGRLAAMPRAATPGLAPVPFTEQPHMVFFLHDEIIVHAPAELAEQVAGEIRAAGTEAGKLLFGDFPVDFPLTVAIVDDYSQAK</sequence>
<keyword evidence="7" id="KW-1185">Reference proteome</keyword>
<feature type="domain" description="DNA-directed DNA polymerase family A palm" evidence="5">
    <location>
        <begin position="342"/>
        <end position="559"/>
    </location>
</feature>
<evidence type="ECO:0000313" key="6">
    <source>
        <dbReference type="EMBL" id="MBD7949953.1"/>
    </source>
</evidence>
<evidence type="ECO:0000256" key="1">
    <source>
        <dbReference type="ARBA" id="ARBA00012417"/>
    </source>
</evidence>
<dbReference type="SMART" id="SM00482">
    <property type="entry name" value="POLAc"/>
    <property type="match status" value="1"/>
</dbReference>
<feature type="region of interest" description="Disordered" evidence="4">
    <location>
        <begin position="449"/>
        <end position="486"/>
    </location>
</feature>
<dbReference type="Gene3D" id="1.10.150.20">
    <property type="entry name" value="5' to 3' exonuclease, C-terminal subdomain"/>
    <property type="match status" value="1"/>
</dbReference>
<protein>
    <recommendedName>
        <fullName evidence="1">DNA-directed DNA polymerase</fullName>
        <ecNumber evidence="1">2.7.7.7</ecNumber>
    </recommendedName>
</protein>
<dbReference type="EMBL" id="JACSQQ010000007">
    <property type="protein sequence ID" value="MBD7949953.1"/>
    <property type="molecule type" value="Genomic_DNA"/>
</dbReference>
<evidence type="ECO:0000313" key="7">
    <source>
        <dbReference type="Proteomes" id="UP000641803"/>
    </source>
</evidence>
<evidence type="ECO:0000256" key="3">
    <source>
        <dbReference type="ARBA" id="ARBA00049244"/>
    </source>
</evidence>
<dbReference type="Proteomes" id="UP000641803">
    <property type="component" value="Unassembled WGS sequence"/>
</dbReference>
<keyword evidence="6" id="KW-0540">Nuclease</keyword>
<dbReference type="EC" id="2.7.7.7" evidence="1"/>
<keyword evidence="2" id="KW-0235">DNA replication</keyword>
<keyword evidence="6" id="KW-0269">Exonuclease</keyword>
<organism evidence="6 7">
    <name type="scientific">Oerskovia rustica</name>
    <dbReference type="NCBI Taxonomy" id="2762237"/>
    <lineage>
        <taxon>Bacteria</taxon>
        <taxon>Bacillati</taxon>
        <taxon>Actinomycetota</taxon>
        <taxon>Actinomycetes</taxon>
        <taxon>Micrococcales</taxon>
        <taxon>Cellulomonadaceae</taxon>
        <taxon>Oerskovia</taxon>
    </lineage>
</organism>
<feature type="region of interest" description="Disordered" evidence="4">
    <location>
        <begin position="126"/>
        <end position="145"/>
    </location>
</feature>
<keyword evidence="6" id="KW-0378">Hydrolase</keyword>
<dbReference type="PANTHER" id="PTHR10133">
    <property type="entry name" value="DNA POLYMERASE I"/>
    <property type="match status" value="1"/>
</dbReference>
<dbReference type="SUPFAM" id="SSF56672">
    <property type="entry name" value="DNA/RNA polymerases"/>
    <property type="match status" value="1"/>
</dbReference>
<evidence type="ECO:0000256" key="4">
    <source>
        <dbReference type="SAM" id="MobiDB-lite"/>
    </source>
</evidence>
<proteinExistence type="predicted"/>
<feature type="compositionally biased region" description="Low complexity" evidence="4">
    <location>
        <begin position="477"/>
        <end position="486"/>
    </location>
</feature>
<evidence type="ECO:0000256" key="2">
    <source>
        <dbReference type="ARBA" id="ARBA00022705"/>
    </source>
</evidence>
<dbReference type="PANTHER" id="PTHR10133:SF27">
    <property type="entry name" value="DNA POLYMERASE NU"/>
    <property type="match status" value="1"/>
</dbReference>
<dbReference type="Pfam" id="PF00476">
    <property type="entry name" value="DNA_pol_A"/>
    <property type="match status" value="1"/>
</dbReference>
<comment type="catalytic activity">
    <reaction evidence="3">
        <text>DNA(n) + a 2'-deoxyribonucleoside 5'-triphosphate = DNA(n+1) + diphosphate</text>
        <dbReference type="Rhea" id="RHEA:22508"/>
        <dbReference type="Rhea" id="RHEA-COMP:17339"/>
        <dbReference type="Rhea" id="RHEA-COMP:17340"/>
        <dbReference type="ChEBI" id="CHEBI:33019"/>
        <dbReference type="ChEBI" id="CHEBI:61560"/>
        <dbReference type="ChEBI" id="CHEBI:173112"/>
        <dbReference type="EC" id="2.7.7.7"/>
    </reaction>
</comment>
<dbReference type="Gene3D" id="3.30.70.370">
    <property type="match status" value="1"/>
</dbReference>